<comment type="caution">
    <text evidence="6">The sequence shown here is derived from an EMBL/GenBank/DDBJ whole genome shotgun (WGS) entry which is preliminary data.</text>
</comment>
<dbReference type="GO" id="GO:0003700">
    <property type="term" value="F:DNA-binding transcription factor activity"/>
    <property type="evidence" value="ECO:0007669"/>
    <property type="project" value="TreeGrafter"/>
</dbReference>
<dbReference type="GO" id="GO:0003677">
    <property type="term" value="F:DNA binding"/>
    <property type="evidence" value="ECO:0007669"/>
    <property type="project" value="UniProtKB-KW"/>
</dbReference>
<gene>
    <name evidence="6" type="ORF">LX69_01609</name>
</gene>
<protein>
    <submittedName>
        <fullName evidence="6">CRP/FNR family transcriptional regulator</fullName>
    </submittedName>
</protein>
<evidence type="ECO:0000256" key="3">
    <source>
        <dbReference type="ARBA" id="ARBA00023163"/>
    </source>
</evidence>
<dbReference type="SUPFAM" id="SSF51206">
    <property type="entry name" value="cAMP-binding domain-like"/>
    <property type="match status" value="1"/>
</dbReference>
<dbReference type="InterPro" id="IPR014710">
    <property type="entry name" value="RmlC-like_jellyroll"/>
</dbReference>
<keyword evidence="1" id="KW-0805">Transcription regulation</keyword>
<dbReference type="Pfam" id="PF13545">
    <property type="entry name" value="HTH_Crp_2"/>
    <property type="match status" value="1"/>
</dbReference>
<dbReference type="PRINTS" id="PR00034">
    <property type="entry name" value="HTHCRP"/>
</dbReference>
<dbReference type="CDD" id="cd00038">
    <property type="entry name" value="CAP_ED"/>
    <property type="match status" value="1"/>
</dbReference>
<sequence length="236" mass="26738">MNTPSNELFPIEKFTSRSEYIFKNIPPEIRLRLENHMVERTYRKGQNIFLEGLYPSGIFYLKEGLVKKYKTDHSGKEHILYLCAPGELLGYPALLCHEPYPDSAAAIESSKLGFISRDLFMRALSDSPELMFSVLASLSHEFGVMVNSVTVFAGMTVRERLALNLLLLAEKFRRIRPVEPAEILLSREDLANMVGTATESVVRLLQELKKSGVIDLVGKKIIVLRPKDLVEGSKFY</sequence>
<dbReference type="SMART" id="SM00100">
    <property type="entry name" value="cNMP"/>
    <property type="match status" value="1"/>
</dbReference>
<feature type="domain" description="HTH crp-type" evidence="5">
    <location>
        <begin position="155"/>
        <end position="227"/>
    </location>
</feature>
<evidence type="ECO:0000259" key="4">
    <source>
        <dbReference type="PROSITE" id="PS50042"/>
    </source>
</evidence>
<evidence type="ECO:0000313" key="6">
    <source>
        <dbReference type="EMBL" id="PZX17294.1"/>
    </source>
</evidence>
<evidence type="ECO:0000259" key="5">
    <source>
        <dbReference type="PROSITE" id="PS51063"/>
    </source>
</evidence>
<dbReference type="SMART" id="SM00419">
    <property type="entry name" value="HTH_CRP"/>
    <property type="match status" value="1"/>
</dbReference>
<accession>A0A2W7NKU9</accession>
<dbReference type="InterPro" id="IPR012318">
    <property type="entry name" value="HTH_CRP"/>
</dbReference>
<dbReference type="PROSITE" id="PS50042">
    <property type="entry name" value="CNMP_BINDING_3"/>
    <property type="match status" value="1"/>
</dbReference>
<dbReference type="PANTHER" id="PTHR24567">
    <property type="entry name" value="CRP FAMILY TRANSCRIPTIONAL REGULATORY PROTEIN"/>
    <property type="match status" value="1"/>
</dbReference>
<dbReference type="InterPro" id="IPR050397">
    <property type="entry name" value="Env_Response_Regulators"/>
</dbReference>
<dbReference type="EMBL" id="QKZK01000010">
    <property type="protein sequence ID" value="PZX17294.1"/>
    <property type="molecule type" value="Genomic_DNA"/>
</dbReference>
<dbReference type="Proteomes" id="UP000249239">
    <property type="component" value="Unassembled WGS sequence"/>
</dbReference>
<keyword evidence="2" id="KW-0238">DNA-binding</keyword>
<dbReference type="SUPFAM" id="SSF46785">
    <property type="entry name" value="Winged helix' DNA-binding domain"/>
    <property type="match status" value="1"/>
</dbReference>
<dbReference type="OrthoDB" id="9127033at2"/>
<dbReference type="PANTHER" id="PTHR24567:SF26">
    <property type="entry name" value="REGULATORY PROTEIN YEIL"/>
    <property type="match status" value="1"/>
</dbReference>
<dbReference type="Gene3D" id="1.10.10.10">
    <property type="entry name" value="Winged helix-like DNA-binding domain superfamily/Winged helix DNA-binding domain"/>
    <property type="match status" value="1"/>
</dbReference>
<feature type="domain" description="Cyclic nucleotide-binding" evidence="4">
    <location>
        <begin position="21"/>
        <end position="141"/>
    </location>
</feature>
<dbReference type="InterPro" id="IPR000595">
    <property type="entry name" value="cNMP-bd_dom"/>
</dbReference>
<dbReference type="GO" id="GO:0005829">
    <property type="term" value="C:cytosol"/>
    <property type="evidence" value="ECO:0007669"/>
    <property type="project" value="TreeGrafter"/>
</dbReference>
<evidence type="ECO:0000256" key="1">
    <source>
        <dbReference type="ARBA" id="ARBA00023015"/>
    </source>
</evidence>
<organism evidence="6 7">
    <name type="scientific">Breznakibacter xylanolyticus</name>
    <dbReference type="NCBI Taxonomy" id="990"/>
    <lineage>
        <taxon>Bacteria</taxon>
        <taxon>Pseudomonadati</taxon>
        <taxon>Bacteroidota</taxon>
        <taxon>Bacteroidia</taxon>
        <taxon>Marinilabiliales</taxon>
        <taxon>Marinilabiliaceae</taxon>
        <taxon>Breznakibacter</taxon>
    </lineage>
</organism>
<dbReference type="InterPro" id="IPR036388">
    <property type="entry name" value="WH-like_DNA-bd_sf"/>
</dbReference>
<dbReference type="Gene3D" id="2.60.120.10">
    <property type="entry name" value="Jelly Rolls"/>
    <property type="match status" value="1"/>
</dbReference>
<dbReference type="AlphaFoldDB" id="A0A2W7NKU9"/>
<keyword evidence="3" id="KW-0804">Transcription</keyword>
<dbReference type="PROSITE" id="PS51063">
    <property type="entry name" value="HTH_CRP_2"/>
    <property type="match status" value="1"/>
</dbReference>
<dbReference type="InterPro" id="IPR018490">
    <property type="entry name" value="cNMP-bd_dom_sf"/>
</dbReference>
<name>A0A2W7NKU9_9BACT</name>
<reference evidence="6 7" key="1">
    <citation type="submission" date="2018-06" db="EMBL/GenBank/DDBJ databases">
        <title>Genomic Encyclopedia of Archaeal and Bacterial Type Strains, Phase II (KMG-II): from individual species to whole genera.</title>
        <authorList>
            <person name="Goeker M."/>
        </authorList>
    </citation>
    <scope>NUCLEOTIDE SEQUENCE [LARGE SCALE GENOMIC DNA]</scope>
    <source>
        <strain evidence="6 7">DSM 6779</strain>
    </source>
</reference>
<dbReference type="InterPro" id="IPR036390">
    <property type="entry name" value="WH_DNA-bd_sf"/>
</dbReference>
<proteinExistence type="predicted"/>
<dbReference type="RefSeq" id="WP_111445284.1">
    <property type="nucleotide sequence ID" value="NZ_QKZK01000010.1"/>
</dbReference>
<dbReference type="Pfam" id="PF00027">
    <property type="entry name" value="cNMP_binding"/>
    <property type="match status" value="1"/>
</dbReference>
<evidence type="ECO:0000313" key="7">
    <source>
        <dbReference type="Proteomes" id="UP000249239"/>
    </source>
</evidence>
<keyword evidence="7" id="KW-1185">Reference proteome</keyword>
<evidence type="ECO:0000256" key="2">
    <source>
        <dbReference type="ARBA" id="ARBA00023125"/>
    </source>
</evidence>